<protein>
    <submittedName>
        <fullName evidence="2">Uncharacterized protein</fullName>
    </submittedName>
</protein>
<comment type="caution">
    <text evidence="2">The sequence shown here is derived from an EMBL/GenBank/DDBJ whole genome shotgun (WGS) entry which is preliminary data.</text>
</comment>
<proteinExistence type="predicted"/>
<keyword evidence="3" id="KW-1185">Reference proteome</keyword>
<evidence type="ECO:0000313" key="2">
    <source>
        <dbReference type="EMBL" id="KRG38910.1"/>
    </source>
</evidence>
<evidence type="ECO:0000313" key="3">
    <source>
        <dbReference type="Proteomes" id="UP000051802"/>
    </source>
</evidence>
<name>A0A0R0AAM1_9GAMM</name>
<feature type="region of interest" description="Disordered" evidence="1">
    <location>
        <begin position="111"/>
        <end position="138"/>
    </location>
</feature>
<dbReference type="Proteomes" id="UP000051802">
    <property type="component" value="Unassembled WGS sequence"/>
</dbReference>
<dbReference type="AlphaFoldDB" id="A0A0R0AAM1"/>
<organism evidence="2 3">
    <name type="scientific">Stenotrophomonas panacihumi</name>
    <dbReference type="NCBI Taxonomy" id="676599"/>
    <lineage>
        <taxon>Bacteria</taxon>
        <taxon>Pseudomonadati</taxon>
        <taxon>Pseudomonadota</taxon>
        <taxon>Gammaproteobacteria</taxon>
        <taxon>Lysobacterales</taxon>
        <taxon>Lysobacteraceae</taxon>
        <taxon>Stenotrophomonas</taxon>
    </lineage>
</organism>
<reference evidence="2 3" key="1">
    <citation type="submission" date="2015-10" db="EMBL/GenBank/DDBJ databases">
        <title>Genome sequencing and analysis of members of genus Stenotrophomonas.</title>
        <authorList>
            <person name="Patil P.P."/>
            <person name="Midha S."/>
            <person name="Patil P.B."/>
        </authorList>
    </citation>
    <scope>NUCLEOTIDE SEQUENCE [LARGE SCALE GENOMIC DNA]</scope>
    <source>
        <strain evidence="2 3">JCM 16536</strain>
    </source>
</reference>
<evidence type="ECO:0000256" key="1">
    <source>
        <dbReference type="SAM" id="MobiDB-lite"/>
    </source>
</evidence>
<sequence>AAVLLFFALVGGLIAWGVGTGWKLFATQAQDALQAQPAVQEHIGTIREMNVDLIATGSAPGAEEFVFRLQGDRGNGKVQANFVSLGAEQEIITEGVLTLANGARFELDDQSAVEEDACTPEDCSEDPDAAAEDSLEDA</sequence>
<dbReference type="RefSeq" id="WP_057648292.1">
    <property type="nucleotide sequence ID" value="NZ_LLXU01000110.1"/>
</dbReference>
<feature type="non-terminal residue" evidence="2">
    <location>
        <position position="1"/>
    </location>
</feature>
<accession>A0A0R0AAM1</accession>
<gene>
    <name evidence="2" type="ORF">ARC20_14100</name>
</gene>
<dbReference type="EMBL" id="LLXU01000110">
    <property type="protein sequence ID" value="KRG38910.1"/>
    <property type="molecule type" value="Genomic_DNA"/>
</dbReference>